<feature type="chain" id="PRO_5046484101" evidence="5">
    <location>
        <begin position="28"/>
        <end position="1588"/>
    </location>
</feature>
<keyword evidence="4" id="KW-0472">Membrane</keyword>
<name>A0ABX7AZK4_9PROT</name>
<dbReference type="PANTHER" id="PTHR36985:SF1">
    <property type="entry name" value="TRANSLOCATION AND ASSEMBLY MODULE SUBUNIT TAMB"/>
    <property type="match status" value="1"/>
</dbReference>
<accession>A0ABX7AZK4</accession>
<protein>
    <submittedName>
        <fullName evidence="7">Translocation/assembly module TamB domain-containing protein</fullName>
    </submittedName>
</protein>
<evidence type="ECO:0000313" key="7">
    <source>
        <dbReference type="EMBL" id="QQP87522.1"/>
    </source>
</evidence>
<keyword evidence="3" id="KW-1133">Transmembrane helix</keyword>
<gene>
    <name evidence="7" type="ORF">IGS68_15580</name>
</gene>
<evidence type="ECO:0000259" key="6">
    <source>
        <dbReference type="Pfam" id="PF04357"/>
    </source>
</evidence>
<evidence type="ECO:0000256" key="5">
    <source>
        <dbReference type="SAM" id="SignalP"/>
    </source>
</evidence>
<dbReference type="Pfam" id="PF04357">
    <property type="entry name" value="TamB"/>
    <property type="match status" value="1"/>
</dbReference>
<feature type="domain" description="Translocation and assembly module TamB C-terminal" evidence="6">
    <location>
        <begin position="1236"/>
        <end position="1588"/>
    </location>
</feature>
<evidence type="ECO:0000256" key="1">
    <source>
        <dbReference type="ARBA" id="ARBA00004167"/>
    </source>
</evidence>
<dbReference type="RefSeq" id="WP_201070787.1">
    <property type="nucleotide sequence ID" value="NZ_CP067420.1"/>
</dbReference>
<organism evidence="7 8">
    <name type="scientific">Skermanella cutis</name>
    <dbReference type="NCBI Taxonomy" id="2775420"/>
    <lineage>
        <taxon>Bacteria</taxon>
        <taxon>Pseudomonadati</taxon>
        <taxon>Pseudomonadota</taxon>
        <taxon>Alphaproteobacteria</taxon>
        <taxon>Rhodospirillales</taxon>
        <taxon>Azospirillaceae</taxon>
        <taxon>Skermanella</taxon>
    </lineage>
</organism>
<keyword evidence="8" id="KW-1185">Reference proteome</keyword>
<dbReference type="EMBL" id="CP067420">
    <property type="protein sequence ID" value="QQP87522.1"/>
    <property type="molecule type" value="Genomic_DNA"/>
</dbReference>
<feature type="signal peptide" evidence="5">
    <location>
        <begin position="1"/>
        <end position="27"/>
    </location>
</feature>
<keyword evidence="2" id="KW-0812">Transmembrane</keyword>
<evidence type="ECO:0000313" key="8">
    <source>
        <dbReference type="Proteomes" id="UP000595197"/>
    </source>
</evidence>
<keyword evidence="5" id="KW-0732">Signal</keyword>
<evidence type="ECO:0000256" key="3">
    <source>
        <dbReference type="ARBA" id="ARBA00022989"/>
    </source>
</evidence>
<dbReference type="PANTHER" id="PTHR36985">
    <property type="entry name" value="TRANSLOCATION AND ASSEMBLY MODULE SUBUNIT TAMB"/>
    <property type="match status" value="1"/>
</dbReference>
<evidence type="ECO:0000256" key="2">
    <source>
        <dbReference type="ARBA" id="ARBA00022692"/>
    </source>
</evidence>
<dbReference type="InterPro" id="IPR007452">
    <property type="entry name" value="TamB_C"/>
</dbReference>
<comment type="subcellular location">
    <subcellularLocation>
        <location evidence="1">Membrane</location>
        <topology evidence="1">Single-pass membrane protein</topology>
    </subcellularLocation>
</comment>
<evidence type="ECO:0000256" key="4">
    <source>
        <dbReference type="ARBA" id="ARBA00023136"/>
    </source>
</evidence>
<reference evidence="7" key="1">
    <citation type="submission" date="2021-02" db="EMBL/GenBank/DDBJ databases">
        <title>Skermanella TT6 skin isolate.</title>
        <authorList>
            <person name="Lee K."/>
            <person name="Ganzorig M."/>
        </authorList>
    </citation>
    <scope>NUCLEOTIDE SEQUENCE</scope>
    <source>
        <strain evidence="7">TT6</strain>
    </source>
</reference>
<sequence>MEGLVRRWGAALLMVGLFASAPIAVTAQEESGQQDPGWITRQIQNLLSGPGRTVTIGRVSSSWSLDVTLYDLAIADDEGVWLRVEQADLDWAAGALFRREFRISGLDITRMDVDRLPAGQPDEPPSDEPFSLPQIPDLPVGLDLRHLAVNELRLGAPVLGGEAATLGISGSARLGRGDAGLGADLNIERLDRPGSGRLAVNYAPETDLLDLNLTVEEPEGGMIARTADMPGLPPVNLALRGSGPLSGWDGRLDGAAGDIARIGADATIRGVDVADGVRGYGMSIRGDTAFARLLDPQAAVLVGETVGFSAEAVIDPNSRVTLSPARVTLAAGTAELSGTYRFDPQELDFDYALEAGADSALRTLVPDVAWQSVRLAGTAEGPVAAPTLTADLTAEAVDAAQAALDRAVLQVRAVPSAPLDQPGSTIDVTLNGTLTNPRSPADPRIAQVAGREVTIEGNAVVTPGSGEIRVADLRANTSAGTASATALVERWGEAVGAQVVLDVPDLARLPDLPVAGAASVRTDLALEQGGQVLRGEATADLRGLNSTDPALEPMLRDLAGDAVTLRLAASSQDAARTVEVTELALDAPVGSLTGTATVREFGQDIAGNVDLTLPELSRLSAVAGTPLAGAAQIRADLSGGNRETLVRADLTGGVTGLDTGTPAADALAGDRVDLSGLVTVGTDGSVDMPRLKIDGRHVALTAAATLRENRLDARWRADLPRLAVLKEPLATDIAGSTSLEGTAAGPLDSLEVRADLDGRDLVLAGRNVPTADLELRATRVPGAPRGTLVASAIVDGQPLDARTGFALEGQRLDLSDISLGAERNRIAGAIRVALDRMTASGRLAGDMRDLGVFSALAGQTLGGSGRIEVRLDDPQGRQSATAAVQGRNILVAGPEGTLLAADRITLNADVDDALGALRFDARLDGSGIATGGADLATLTASASGTPAQAEFQARTSGQAGEPAQPARVALAGGFSQEGNLQRLRLERLDGTYGGQPFRLVNPATATIGPDRYEVRDLLLASNEGRIALDAGLVRNAIEGSATLTRVPLALAELAAPGLGLDGQLNGNASFAGTTADPRADLDLRVSNLTVAGGEAAGLSGIDISTTGRWRNGRLALDGTAVTRQRDGIDMRLAAELPLVLRQEPLTVEVPMNAPVSGALRGNVELATFNDLLATTGDRAQGRLDVNLDLGGSLDNPQLGGLATLNDGRYENQAAGTVIRDIVMRLRGDGTRLTIDQFNGRTPNNGIVEASGSVNVDPADPRAFDVRVGASNAQLVQIDLATVRLDTLLSLTGPLDNPLLQGPVRIERAEIQVPEQLPPSVVEIQVEEINRPGAADTAASGPAEQAPSPFQLRLDLTVEAQNQIFVRGRGLNVELSSDVQVTGTAAEPIVGGGLRLVNGTLDLLTKRFEFQQANIDFVGDGSTDPVLDVAAQAQTADITAVVAVTGRASNPRIELTSTPELPQDEVIARVLFNKPFSDLSAIEAVQLAQSVGQLAGVGGGPGILDNLRSTLGVDRLELLSGEGGEGLEGAGVAAGRYVSRDVYVGAEQRVGEAGSRVVVEIDVTNNLKVRTDVGTTSGAGVGVLYEWEY</sequence>
<proteinExistence type="predicted"/>
<dbReference type="Proteomes" id="UP000595197">
    <property type="component" value="Chromosome"/>
</dbReference>